<proteinExistence type="predicted"/>
<reference evidence="1" key="2">
    <citation type="submission" date="2023-05" db="EMBL/GenBank/DDBJ databases">
        <authorList>
            <person name="Fouks B."/>
        </authorList>
    </citation>
    <scope>NUCLEOTIDE SEQUENCE</scope>
    <source>
        <strain evidence="1">Stay&amp;Tobe</strain>
        <tissue evidence="1">Testes</tissue>
    </source>
</reference>
<accession>A0AAD8EJ72</accession>
<dbReference type="Proteomes" id="UP001233999">
    <property type="component" value="Unassembled WGS sequence"/>
</dbReference>
<reference evidence="1" key="1">
    <citation type="journal article" date="2023" name="IScience">
        <title>Live-bearing cockroach genome reveals convergent evolutionary mechanisms linked to viviparity in insects and beyond.</title>
        <authorList>
            <person name="Fouks B."/>
            <person name="Harrison M.C."/>
            <person name="Mikhailova A.A."/>
            <person name="Marchal E."/>
            <person name="English S."/>
            <person name="Carruthers M."/>
            <person name="Jennings E.C."/>
            <person name="Chiamaka E.L."/>
            <person name="Frigard R.A."/>
            <person name="Pippel M."/>
            <person name="Attardo G.M."/>
            <person name="Benoit J.B."/>
            <person name="Bornberg-Bauer E."/>
            <person name="Tobe S.S."/>
        </authorList>
    </citation>
    <scope>NUCLEOTIDE SEQUENCE</scope>
    <source>
        <strain evidence="1">Stay&amp;Tobe</strain>
    </source>
</reference>
<evidence type="ECO:0000313" key="2">
    <source>
        <dbReference type="Proteomes" id="UP001233999"/>
    </source>
</evidence>
<organism evidence="1 2">
    <name type="scientific">Diploptera punctata</name>
    <name type="common">Pacific beetle cockroach</name>
    <dbReference type="NCBI Taxonomy" id="6984"/>
    <lineage>
        <taxon>Eukaryota</taxon>
        <taxon>Metazoa</taxon>
        <taxon>Ecdysozoa</taxon>
        <taxon>Arthropoda</taxon>
        <taxon>Hexapoda</taxon>
        <taxon>Insecta</taxon>
        <taxon>Pterygota</taxon>
        <taxon>Neoptera</taxon>
        <taxon>Polyneoptera</taxon>
        <taxon>Dictyoptera</taxon>
        <taxon>Blattodea</taxon>
        <taxon>Blaberoidea</taxon>
        <taxon>Blaberidae</taxon>
        <taxon>Diplopterinae</taxon>
        <taxon>Diploptera</taxon>
    </lineage>
</organism>
<dbReference type="AlphaFoldDB" id="A0AAD8EJ72"/>
<dbReference type="EMBL" id="JASPKZ010003852">
    <property type="protein sequence ID" value="KAJ9591929.1"/>
    <property type="molecule type" value="Genomic_DNA"/>
</dbReference>
<protein>
    <submittedName>
        <fullName evidence="1">Uncharacterized protein</fullName>
    </submittedName>
</protein>
<evidence type="ECO:0000313" key="1">
    <source>
        <dbReference type="EMBL" id="KAJ9591929.1"/>
    </source>
</evidence>
<gene>
    <name evidence="1" type="ORF">L9F63_001531</name>
</gene>
<keyword evidence="2" id="KW-1185">Reference proteome</keyword>
<sequence length="217" mass="22893">MTSNETESKKSRFFGLGRTLNALGAIKNAPYRYGLMKGKQLSSSCKAGIYDSNAKTWAIRFDVAHKGAKYPHININHKLTGVRDPHVKIPGAVVKSGEVLSTVSQGIGTTAFFAAICNDTYSIFKSWQNDHNESNSFIPGKNVARTGTEVGLRWTGGILGSMLGGKVLGTAGTIIGFPFGPVGVMVGSAGFTLIGAVGGGFYGVIKGENIAKSIFNK</sequence>
<comment type="caution">
    <text evidence="1">The sequence shown here is derived from an EMBL/GenBank/DDBJ whole genome shotgun (WGS) entry which is preliminary data.</text>
</comment>
<name>A0AAD8EJ72_DIPPU</name>